<dbReference type="Pfam" id="PF13560">
    <property type="entry name" value="HTH_31"/>
    <property type="match status" value="1"/>
</dbReference>
<comment type="caution">
    <text evidence="2">The sequence shown here is derived from an EMBL/GenBank/DDBJ whole genome shotgun (WGS) entry which is preliminary data.</text>
</comment>
<accession>A0ABV9XZP4</accession>
<gene>
    <name evidence="2" type="ORF">ACFPFM_18580</name>
</gene>
<dbReference type="InterPro" id="IPR010982">
    <property type="entry name" value="Lambda_DNA-bd_dom_sf"/>
</dbReference>
<dbReference type="RefSeq" id="WP_344041796.1">
    <property type="nucleotide sequence ID" value="NZ_BAAAKE010000030.1"/>
</dbReference>
<protein>
    <submittedName>
        <fullName evidence="2">Scr1 family TA system antitoxin-like transcriptional regulator</fullName>
    </submittedName>
</protein>
<reference evidence="3" key="1">
    <citation type="journal article" date="2019" name="Int. J. Syst. Evol. Microbiol.">
        <title>The Global Catalogue of Microorganisms (GCM) 10K type strain sequencing project: providing services to taxonomists for standard genome sequencing and annotation.</title>
        <authorList>
            <consortium name="The Broad Institute Genomics Platform"/>
            <consortium name="The Broad Institute Genome Sequencing Center for Infectious Disease"/>
            <person name="Wu L."/>
            <person name="Ma J."/>
        </authorList>
    </citation>
    <scope>NUCLEOTIDE SEQUENCE [LARGE SCALE GENOMIC DNA]</scope>
    <source>
        <strain evidence="3">KCTC 12848</strain>
    </source>
</reference>
<dbReference type="SUPFAM" id="SSF47413">
    <property type="entry name" value="lambda repressor-like DNA-binding domains"/>
    <property type="match status" value="1"/>
</dbReference>
<dbReference type="Proteomes" id="UP001595833">
    <property type="component" value="Unassembled WGS sequence"/>
</dbReference>
<feature type="domain" description="DUF5753" evidence="1">
    <location>
        <begin position="109"/>
        <end position="279"/>
    </location>
</feature>
<name>A0ABV9XZP4_9PSEU</name>
<evidence type="ECO:0000259" key="1">
    <source>
        <dbReference type="Pfam" id="PF19054"/>
    </source>
</evidence>
<keyword evidence="3" id="KW-1185">Reference proteome</keyword>
<evidence type="ECO:0000313" key="2">
    <source>
        <dbReference type="EMBL" id="MFC5055755.1"/>
    </source>
</evidence>
<dbReference type="Pfam" id="PF19054">
    <property type="entry name" value="DUF5753"/>
    <property type="match status" value="1"/>
</dbReference>
<organism evidence="2 3">
    <name type="scientific">Saccharothrix xinjiangensis</name>
    <dbReference type="NCBI Taxonomy" id="204798"/>
    <lineage>
        <taxon>Bacteria</taxon>
        <taxon>Bacillati</taxon>
        <taxon>Actinomycetota</taxon>
        <taxon>Actinomycetes</taxon>
        <taxon>Pseudonocardiales</taxon>
        <taxon>Pseudonocardiaceae</taxon>
        <taxon>Saccharothrix</taxon>
    </lineage>
</organism>
<dbReference type="EMBL" id="JBHSJB010000017">
    <property type="protein sequence ID" value="MFC5055755.1"/>
    <property type="molecule type" value="Genomic_DNA"/>
</dbReference>
<dbReference type="Gene3D" id="1.10.260.40">
    <property type="entry name" value="lambda repressor-like DNA-binding domains"/>
    <property type="match status" value="1"/>
</dbReference>
<sequence length="297" mass="32974">MNTKNEGFELVDVRISDAFSRDLGATLRQIRTESGARFGDLLEALEWSAGKLSKLERGTRGASDRDIFLLLGHLQANKDQRARVEEALATPARSGFVRRHERGGASSGLLAHEHMAQVVTVYETVTVPTTARTWEYARELTESEELATQQAKRATQARTRITASLPQRWVYYLHELALHAVVGGPKVMRDQLLNLVMLTNTHNTVVRIVPLSVPMDGDLQYPGTFMSMGPGAKRVVVVEGDTATAFHDDAGSLEAFQARMDKLDEVALDVDGSRAVLARWADSYDQRIPRDNTDSER</sequence>
<dbReference type="InterPro" id="IPR043917">
    <property type="entry name" value="DUF5753"/>
</dbReference>
<evidence type="ECO:0000313" key="3">
    <source>
        <dbReference type="Proteomes" id="UP001595833"/>
    </source>
</evidence>
<proteinExistence type="predicted"/>